<evidence type="ECO:0000313" key="5">
    <source>
        <dbReference type="Proteomes" id="UP000017819"/>
    </source>
</evidence>
<dbReference type="Pfam" id="PF00497">
    <property type="entry name" value="SBP_bac_3"/>
    <property type="match status" value="1"/>
</dbReference>
<dbReference type="EMBL" id="AWXZ01000017">
    <property type="protein sequence ID" value="ESR25797.1"/>
    <property type="molecule type" value="Genomic_DNA"/>
</dbReference>
<reference evidence="4 5" key="1">
    <citation type="journal article" date="2014" name="Genome Announc.">
        <title>Draft Genome Sequence of Lutibaculum baratangense Strain AMV1T, Isolated from a Mud Volcano in Andamans, India.</title>
        <authorList>
            <person name="Singh A."/>
            <person name="Sreenivas A."/>
            <person name="Sathyanarayana Reddy G."/>
            <person name="Pinnaka A.K."/>
            <person name="Shivaji S."/>
        </authorList>
    </citation>
    <scope>NUCLEOTIDE SEQUENCE [LARGE SCALE GENOMIC DNA]</scope>
    <source>
        <strain evidence="4 5">AMV1</strain>
    </source>
</reference>
<keyword evidence="5" id="KW-1185">Reference proteome</keyword>
<comment type="caution">
    <text evidence="4">The sequence shown here is derived from an EMBL/GenBank/DDBJ whole genome shotgun (WGS) entry which is preliminary data.</text>
</comment>
<dbReference type="Gene3D" id="3.40.190.10">
    <property type="entry name" value="Periplasmic binding protein-like II"/>
    <property type="match status" value="2"/>
</dbReference>
<sequence>MRAWAKQTGRALARLAVAATVIGGAASTAGAAGPGAEFELVDPNVLRVCADPRNMPFSNEAGEGFENKLAELIARKLGKGLSYTYFPQGLGFLRNTLDAVRCDVVMGYAQGEELVQNTNAYYRSAYVIAVPADSELAGVTALSDPRLKGKKIGVVAQTPPATALARNGLMGRAKPYYLMVDTRISAPVRDMFADLEGGQIDAAVAWGPMAGYYAKESGREITVIPLMHEDPNPRMSFRITMGVRHSDQEWKRTLNRLIRESQDEINQILLDYGVPLIDEQGNQITQAGE</sequence>
<evidence type="ECO:0000259" key="3">
    <source>
        <dbReference type="SMART" id="SM00062"/>
    </source>
</evidence>
<keyword evidence="1 2" id="KW-0732">Signal</keyword>
<feature type="signal peptide" evidence="2">
    <location>
        <begin position="1"/>
        <end position="31"/>
    </location>
</feature>
<dbReference type="PANTHER" id="PTHR35936">
    <property type="entry name" value="MEMBRANE-BOUND LYTIC MUREIN TRANSGLYCOSYLASE F"/>
    <property type="match status" value="1"/>
</dbReference>
<dbReference type="InterPro" id="IPR001638">
    <property type="entry name" value="Solute-binding_3/MltF_N"/>
</dbReference>
<evidence type="ECO:0000256" key="1">
    <source>
        <dbReference type="ARBA" id="ARBA00022729"/>
    </source>
</evidence>
<proteinExistence type="predicted"/>
<accession>V4R1D4</accession>
<dbReference type="InterPro" id="IPR022448">
    <property type="entry name" value="Quinoprotein_dehydrogenase"/>
</dbReference>
<feature type="domain" description="Solute-binding protein family 3/N-terminal" evidence="3">
    <location>
        <begin position="45"/>
        <end position="276"/>
    </location>
</feature>
<feature type="chain" id="PRO_5004726293" description="Solute-binding protein family 3/N-terminal domain-containing protein" evidence="2">
    <location>
        <begin position="32"/>
        <end position="289"/>
    </location>
</feature>
<dbReference type="PANTHER" id="PTHR35936:SF17">
    <property type="entry name" value="ARGININE-BINDING EXTRACELLULAR PROTEIN ARTP"/>
    <property type="match status" value="1"/>
</dbReference>
<organism evidence="4 5">
    <name type="scientific">Lutibaculum baratangense AMV1</name>
    <dbReference type="NCBI Taxonomy" id="631454"/>
    <lineage>
        <taxon>Bacteria</taxon>
        <taxon>Pseudomonadati</taxon>
        <taxon>Pseudomonadota</taxon>
        <taxon>Alphaproteobacteria</taxon>
        <taxon>Hyphomicrobiales</taxon>
        <taxon>Tepidamorphaceae</taxon>
        <taxon>Lutibaculum</taxon>
    </lineage>
</organism>
<dbReference type="NCBIfam" id="TIGR03871">
    <property type="entry name" value="ABC_peri_MoxJ_2"/>
    <property type="match status" value="1"/>
</dbReference>
<dbReference type="eggNOG" id="COG0834">
    <property type="taxonomic scope" value="Bacteria"/>
</dbReference>
<dbReference type="AlphaFoldDB" id="V4R1D4"/>
<dbReference type="OrthoDB" id="176845at2"/>
<evidence type="ECO:0000313" key="4">
    <source>
        <dbReference type="EMBL" id="ESR25797.1"/>
    </source>
</evidence>
<protein>
    <recommendedName>
        <fullName evidence="3">Solute-binding protein family 3/N-terminal domain-containing protein</fullName>
    </recommendedName>
</protein>
<dbReference type="STRING" id="631454.N177_1132"/>
<name>V4R1D4_9HYPH</name>
<dbReference type="PATRIC" id="fig|631454.5.peg.1117"/>
<dbReference type="SMART" id="SM00062">
    <property type="entry name" value="PBPb"/>
    <property type="match status" value="1"/>
</dbReference>
<gene>
    <name evidence="4" type="ORF">N177_1132</name>
</gene>
<dbReference type="Proteomes" id="UP000017819">
    <property type="component" value="Unassembled WGS sequence"/>
</dbReference>
<evidence type="ECO:0000256" key="2">
    <source>
        <dbReference type="SAM" id="SignalP"/>
    </source>
</evidence>
<dbReference type="SUPFAM" id="SSF53850">
    <property type="entry name" value="Periplasmic binding protein-like II"/>
    <property type="match status" value="1"/>
</dbReference>
<dbReference type="RefSeq" id="WP_023431277.1">
    <property type="nucleotide sequence ID" value="NZ_AWXZ01000017.1"/>
</dbReference>